<dbReference type="RefSeq" id="WP_008039165.1">
    <property type="nucleotide sequence ID" value="NZ_JH725147.1"/>
</dbReference>
<dbReference type="HOGENOM" id="CLU_2614859_0_0_5"/>
<accession>J0ZPZ1</accession>
<proteinExistence type="predicted"/>
<evidence type="ECO:0000313" key="2">
    <source>
        <dbReference type="Proteomes" id="UP000008952"/>
    </source>
</evidence>
<keyword evidence="2" id="KW-1185">Reference proteome</keyword>
<gene>
    <name evidence="1" type="ORF">ME5_01079</name>
</gene>
<sequence>MKKNRGSDTAIRIFAVNIFGKNNQNKTAKQMVDKTKTLSAAKAMCFEAIKDDIICVLPTQYVVIKPKNTAQNSVISRS</sequence>
<reference evidence="1 2" key="1">
    <citation type="submission" date="2012-03" db="EMBL/GenBank/DDBJ databases">
        <title>The Genome Sequence of Bartonella tamiae Th239.</title>
        <authorList>
            <consortium name="The Broad Institute Genome Sequencing Platform"/>
            <consortium name="The Broad Institute Genome Sequencing Center for Infectious Disease"/>
            <person name="Feldgarden M."/>
            <person name="Kirby J."/>
            <person name="Kosoy M."/>
            <person name="Birtles R."/>
            <person name="Probert W.S."/>
            <person name="Chiaraviglio L."/>
            <person name="Young S.K."/>
            <person name="Zeng Q."/>
            <person name="Gargeya S."/>
            <person name="Fitzgerald M."/>
            <person name="Haas B."/>
            <person name="Abouelleil A."/>
            <person name="Alvarado L."/>
            <person name="Arachchi H.M."/>
            <person name="Berlin A."/>
            <person name="Chapman S.B."/>
            <person name="Gearin G."/>
            <person name="Goldberg J."/>
            <person name="Griggs A."/>
            <person name="Gujja S."/>
            <person name="Hansen M."/>
            <person name="Heiman D."/>
            <person name="Howarth C."/>
            <person name="Larimer J."/>
            <person name="Lui A."/>
            <person name="MacDonald P.J.P."/>
            <person name="McCowen C."/>
            <person name="Montmayeur A."/>
            <person name="Murphy C."/>
            <person name="Neiman D."/>
            <person name="Pearson M."/>
            <person name="Priest M."/>
            <person name="Roberts A."/>
            <person name="Saif S."/>
            <person name="Shea T."/>
            <person name="Sisk P."/>
            <person name="Stolte C."/>
            <person name="Sykes S."/>
            <person name="Wortman J."/>
            <person name="Nusbaum C."/>
            <person name="Birren B."/>
        </authorList>
    </citation>
    <scope>NUCLEOTIDE SEQUENCE [LARGE SCALE GENOMIC DNA]</scope>
    <source>
        <strain evidence="1 2">Th239</strain>
    </source>
</reference>
<evidence type="ECO:0000313" key="1">
    <source>
        <dbReference type="EMBL" id="EJF90678.1"/>
    </source>
</evidence>
<dbReference type="Proteomes" id="UP000008952">
    <property type="component" value="Unassembled WGS sequence"/>
</dbReference>
<name>J0ZPZ1_9HYPH</name>
<dbReference type="AlphaFoldDB" id="J0ZPZ1"/>
<dbReference type="EMBL" id="AIMB01000007">
    <property type="protein sequence ID" value="EJF90678.1"/>
    <property type="molecule type" value="Genomic_DNA"/>
</dbReference>
<comment type="caution">
    <text evidence="1">The sequence shown here is derived from an EMBL/GenBank/DDBJ whole genome shotgun (WGS) entry which is preliminary data.</text>
</comment>
<organism evidence="1 2">
    <name type="scientific">Bartonella tamiae Th239</name>
    <dbReference type="NCBI Taxonomy" id="1094558"/>
    <lineage>
        <taxon>Bacteria</taxon>
        <taxon>Pseudomonadati</taxon>
        <taxon>Pseudomonadota</taxon>
        <taxon>Alphaproteobacteria</taxon>
        <taxon>Hyphomicrobiales</taxon>
        <taxon>Bartonellaceae</taxon>
        <taxon>Bartonella</taxon>
    </lineage>
</organism>
<protein>
    <submittedName>
        <fullName evidence="1">Uncharacterized protein</fullName>
    </submittedName>
</protein>